<dbReference type="Pfam" id="PF13795">
    <property type="entry name" value="HupE_UreJ_2"/>
    <property type="match status" value="1"/>
</dbReference>
<organism evidence="2">
    <name type="scientific">marine metagenome</name>
    <dbReference type="NCBI Taxonomy" id="408172"/>
    <lineage>
        <taxon>unclassified sequences</taxon>
        <taxon>metagenomes</taxon>
        <taxon>ecological metagenomes</taxon>
    </lineage>
</organism>
<evidence type="ECO:0008006" key="3">
    <source>
        <dbReference type="Google" id="ProtNLM"/>
    </source>
</evidence>
<protein>
    <recommendedName>
        <fullName evidence="3">HupE / UreJ protein</fullName>
    </recommendedName>
</protein>
<feature type="transmembrane region" description="Helical" evidence="1">
    <location>
        <begin position="256"/>
        <end position="281"/>
    </location>
</feature>
<feature type="transmembrane region" description="Helical" evidence="1">
    <location>
        <begin position="347"/>
        <end position="367"/>
    </location>
</feature>
<keyword evidence="1" id="KW-0812">Transmembrane</keyword>
<feature type="transmembrane region" description="Helical" evidence="1">
    <location>
        <begin position="317"/>
        <end position="335"/>
    </location>
</feature>
<dbReference type="AlphaFoldDB" id="A0A381RDN9"/>
<proteinExistence type="predicted"/>
<evidence type="ECO:0000256" key="1">
    <source>
        <dbReference type="SAM" id="Phobius"/>
    </source>
</evidence>
<feature type="transmembrane region" description="Helical" evidence="1">
    <location>
        <begin position="27"/>
        <end position="44"/>
    </location>
</feature>
<feature type="transmembrane region" description="Helical" evidence="1">
    <location>
        <begin position="411"/>
        <end position="428"/>
    </location>
</feature>
<gene>
    <name evidence="2" type="ORF">METZ01_LOCUS41873</name>
</gene>
<accession>A0A381RDN9</accession>
<reference evidence="2" key="1">
    <citation type="submission" date="2018-05" db="EMBL/GenBank/DDBJ databases">
        <authorList>
            <person name="Lanie J.A."/>
            <person name="Ng W.-L."/>
            <person name="Kazmierczak K.M."/>
            <person name="Andrzejewski T.M."/>
            <person name="Davidsen T.M."/>
            <person name="Wayne K.J."/>
            <person name="Tettelin H."/>
            <person name="Glass J.I."/>
            <person name="Rusch D."/>
            <person name="Podicherti R."/>
            <person name="Tsui H.-C.T."/>
            <person name="Winkler M.E."/>
        </authorList>
    </citation>
    <scope>NUCLEOTIDE SEQUENCE</scope>
</reference>
<sequence length="434" mass="48167">MPKLAVRTTRYRTVPSRGPRPWNLPRYCFLPAATMITIFALLVVPRATAHDLSFTRTTVVLLPGGDFRIDMQVDLDALALGMPQDADDVQLMRTLNAMSEAELNQTVDDLRQTFLRRVRIRFDNEVFLPKITFPDQNTVAARSTSTMLGLTVRMAGLIPTDATNLSLQASRAFPPLHISFVDVRGHQVVTDFLNEMLGFDYGTPSGLDDDPESFASDQLGNLVTLRQILERGDRSEIYALDEPPPTPGRLNVISQYLYLGFEHILPLGLDHMLFVLSLFLLNTSWRPLLAQVTAFTAAHTFTLGLSTYGIVSLSPSLVEPLITLSIAWVAFENVITGELKPWRPVVVFGFGLLHGLGFAGVLAQLGLPPGEYLTALLSFNVGVELGQLAVILGAFLVLSPFQHRDWYRPRISIPMSLTIGVIGLYWTITRVFFP</sequence>
<dbReference type="InterPro" id="IPR032809">
    <property type="entry name" value="Put_HupE_UreJ"/>
</dbReference>
<keyword evidence="1" id="KW-0472">Membrane</keyword>
<evidence type="ECO:0000313" key="2">
    <source>
        <dbReference type="EMBL" id="SUZ89019.1"/>
    </source>
</evidence>
<name>A0A381RDN9_9ZZZZ</name>
<feature type="transmembrane region" description="Helical" evidence="1">
    <location>
        <begin position="373"/>
        <end position="399"/>
    </location>
</feature>
<feature type="transmembrane region" description="Helical" evidence="1">
    <location>
        <begin position="288"/>
        <end position="311"/>
    </location>
</feature>
<keyword evidence="1" id="KW-1133">Transmembrane helix</keyword>
<dbReference type="EMBL" id="UINC01001799">
    <property type="protein sequence ID" value="SUZ89019.1"/>
    <property type="molecule type" value="Genomic_DNA"/>
</dbReference>